<dbReference type="Proteomes" id="UP000824001">
    <property type="component" value="Unassembled WGS sequence"/>
</dbReference>
<gene>
    <name evidence="2" type="ORF">IAC18_03550</name>
</gene>
<sequence>MLTRKSHSIAALVLAALLSVTATACSFAGGESSPAPNAKPGGLEFNEAGSFYYFTAPEGTEYVSVRGWAYSGGEWTLADSGGWDCVQREGRLYLYKDMSVKTVAYSLEFAWPEGASGVSGMFDFARGVEADSWSMARQTGFNDPPELEDETVLLMFDAVYEDEPSSVSESYFDNPELIPDKSSYYYCVTVLFSANPPETARLDPRAYAEYGKMTFDYTAPESAEGMAVSAYKFDGGGWTLFDRTVYSLDEKSGALDFAADTEAQSVEFSLNGGESKTAAYDLPDLAAAYLMGAQEANLNFEIPALLLYSGSSCSGPSAYYNVEELDEGGSYVCFTVAFTSGNQYPQSDETPQPTAAPQSSDMEGFSVQTASESYDELLSDWVHAYAENLVHLPLSDPAGCSSVQIQGCEPVAASLTEPERIIAHMSLDCYPRDKSAFEIAFAITQPVEYGVEDGEIFYQLNRNLVLELENGILKCIAVSTDSPDMWGYQSFEPHSDADYIVKMADAGMSAAHIVQLVNYSELNEASAESWMALLEALDDIAIAPEVANDQLIRDMYAMLAAEHADGAYATWLSYIYIAQREHDPEAFEAALSAFDSETRENIIFLADHPT</sequence>
<protein>
    <submittedName>
        <fullName evidence="2">Uncharacterized protein</fullName>
    </submittedName>
</protein>
<dbReference type="PROSITE" id="PS51257">
    <property type="entry name" value="PROKAR_LIPOPROTEIN"/>
    <property type="match status" value="1"/>
</dbReference>
<name>A0A9D1JUY6_9FIRM</name>
<evidence type="ECO:0000313" key="3">
    <source>
        <dbReference type="Proteomes" id="UP000824001"/>
    </source>
</evidence>
<reference evidence="2" key="2">
    <citation type="journal article" date="2021" name="PeerJ">
        <title>Extensive microbial diversity within the chicken gut microbiome revealed by metagenomics and culture.</title>
        <authorList>
            <person name="Gilroy R."/>
            <person name="Ravi A."/>
            <person name="Getino M."/>
            <person name="Pursley I."/>
            <person name="Horton D.L."/>
            <person name="Alikhan N.F."/>
            <person name="Baker D."/>
            <person name="Gharbi K."/>
            <person name="Hall N."/>
            <person name="Watson M."/>
            <person name="Adriaenssens E.M."/>
            <person name="Foster-Nyarko E."/>
            <person name="Jarju S."/>
            <person name="Secka A."/>
            <person name="Antonio M."/>
            <person name="Oren A."/>
            <person name="Chaudhuri R.R."/>
            <person name="La Ragione R."/>
            <person name="Hildebrand F."/>
            <person name="Pallen M.J."/>
        </authorList>
    </citation>
    <scope>NUCLEOTIDE SEQUENCE</scope>
    <source>
        <strain evidence="2">ChiHjej10B9-9673</strain>
    </source>
</reference>
<comment type="caution">
    <text evidence="2">The sequence shown here is derived from an EMBL/GenBank/DDBJ whole genome shotgun (WGS) entry which is preliminary data.</text>
</comment>
<dbReference type="EMBL" id="DVJK01000100">
    <property type="protein sequence ID" value="HIS66622.1"/>
    <property type="molecule type" value="Genomic_DNA"/>
</dbReference>
<evidence type="ECO:0000256" key="1">
    <source>
        <dbReference type="SAM" id="SignalP"/>
    </source>
</evidence>
<dbReference type="AlphaFoldDB" id="A0A9D1JUY6"/>
<organism evidence="2 3">
    <name type="scientific">Candidatus Scatomorpha merdipullorum</name>
    <dbReference type="NCBI Taxonomy" id="2840927"/>
    <lineage>
        <taxon>Bacteria</taxon>
        <taxon>Bacillati</taxon>
        <taxon>Bacillota</taxon>
        <taxon>Clostridia</taxon>
        <taxon>Eubacteriales</taxon>
        <taxon>Candidatus Scatomorpha</taxon>
    </lineage>
</organism>
<proteinExistence type="predicted"/>
<evidence type="ECO:0000313" key="2">
    <source>
        <dbReference type="EMBL" id="HIS66622.1"/>
    </source>
</evidence>
<feature type="chain" id="PRO_5039513010" evidence="1">
    <location>
        <begin position="25"/>
        <end position="610"/>
    </location>
</feature>
<accession>A0A9D1JUY6</accession>
<keyword evidence="1" id="KW-0732">Signal</keyword>
<feature type="signal peptide" evidence="1">
    <location>
        <begin position="1"/>
        <end position="24"/>
    </location>
</feature>
<reference evidence="2" key="1">
    <citation type="submission" date="2020-10" db="EMBL/GenBank/DDBJ databases">
        <authorList>
            <person name="Gilroy R."/>
        </authorList>
    </citation>
    <scope>NUCLEOTIDE SEQUENCE</scope>
    <source>
        <strain evidence="2">ChiHjej10B9-9673</strain>
    </source>
</reference>